<dbReference type="InterPro" id="IPR008889">
    <property type="entry name" value="VQ"/>
</dbReference>
<dbReference type="PANTHER" id="PTHR31315">
    <property type="entry name" value="PROTEIN SIP5"/>
    <property type="match status" value="1"/>
</dbReference>
<dbReference type="Pfam" id="PF05678">
    <property type="entry name" value="VQ"/>
    <property type="match status" value="1"/>
</dbReference>
<proteinExistence type="predicted"/>
<feature type="domain" description="RING-type" evidence="3">
    <location>
        <begin position="180"/>
        <end position="223"/>
    </location>
</feature>
<keyword evidence="1" id="KW-0863">Zinc-finger</keyword>
<evidence type="ECO:0000313" key="5">
    <source>
        <dbReference type="Proteomes" id="UP000823674"/>
    </source>
</evidence>
<dbReference type="PROSITE" id="PS50089">
    <property type="entry name" value="ZF_RING_2"/>
    <property type="match status" value="1"/>
</dbReference>
<sequence length="454" mass="51314">MKSEPMKVVFINTQYVETDARSFKNVVQELTGKDAIVAAGPFECPSTSDDRCYGGGNRIGEDSRRPYDGGGAETTTEFDRFFKEMPPMEELYKLWSEKRNCFFIVSALRVGERLEHFVREMGNKLVGRKRQVVEERYTKPQGLYVNTDVDIKKLRKLIVESKLAPCYPGDDESCHELEECPICFLYYPSLNRSRCCMKSICTECFLQMKNPNSARPTQCPFCKTPNYAVEYRGVKTKEEKGMEQVEEQRVIEAKIRMRQKEMEDDEEKMQKRMESSCSSSTSAVTGEMEYGSAASAISYNDPMEDAETSSSQNVSVARQRSRRPRGNRDDEVEADLEELMVMEAIWLSMQETGTQRDSGGGEVTPFRQYVSEEDHSYAEPATPSSSSGGLPCAISALAEQRQQMSFHNFPLPPPPPLVIAPESFEEQMMMAMAVSLAEVHATTTTSAPTEVTWQ</sequence>
<feature type="region of interest" description="Disordered" evidence="2">
    <location>
        <begin position="259"/>
        <end position="285"/>
    </location>
</feature>
<comment type="caution">
    <text evidence="4">The sequence shown here is derived from an EMBL/GenBank/DDBJ whole genome shotgun (WGS) entry which is preliminary data.</text>
</comment>
<dbReference type="EMBL" id="JADBGQ010000009">
    <property type="protein sequence ID" value="KAG5381232.1"/>
    <property type="molecule type" value="Genomic_DNA"/>
</dbReference>
<gene>
    <name evidence="4" type="primary">A07p050690.1_BraROA</name>
    <name evidence="4" type="ORF">IGI04_029074</name>
</gene>
<keyword evidence="5" id="KW-1185">Reference proteome</keyword>
<protein>
    <recommendedName>
        <fullName evidence="3">RING-type domain-containing protein</fullName>
    </recommendedName>
</protein>
<keyword evidence="1" id="KW-0479">Metal-binding</keyword>
<keyword evidence="1" id="KW-0862">Zinc</keyword>
<dbReference type="InterPro" id="IPR001841">
    <property type="entry name" value="Znf_RING"/>
</dbReference>
<evidence type="ECO:0000256" key="2">
    <source>
        <dbReference type="SAM" id="MobiDB-lite"/>
    </source>
</evidence>
<reference evidence="4 5" key="1">
    <citation type="submission" date="2021-03" db="EMBL/GenBank/DDBJ databases">
        <authorList>
            <person name="King G.J."/>
            <person name="Bancroft I."/>
            <person name="Baten A."/>
            <person name="Bloomfield J."/>
            <person name="Borpatragohain P."/>
            <person name="He Z."/>
            <person name="Irish N."/>
            <person name="Irwin J."/>
            <person name="Liu K."/>
            <person name="Mauleon R.P."/>
            <person name="Moore J."/>
            <person name="Morris R."/>
            <person name="Ostergaard L."/>
            <person name="Wang B."/>
            <person name="Wells R."/>
        </authorList>
    </citation>
    <scope>NUCLEOTIDE SEQUENCE [LARGE SCALE GENOMIC DNA]</scope>
    <source>
        <strain evidence="4">R-o-18</strain>
        <tissue evidence="4">Leaf</tissue>
    </source>
</reference>
<accession>A0ABQ7L3S9</accession>
<evidence type="ECO:0000313" key="4">
    <source>
        <dbReference type="EMBL" id="KAG5381232.1"/>
    </source>
</evidence>
<organism evidence="4 5">
    <name type="scientific">Brassica rapa subsp. trilocularis</name>
    <dbReference type="NCBI Taxonomy" id="1813537"/>
    <lineage>
        <taxon>Eukaryota</taxon>
        <taxon>Viridiplantae</taxon>
        <taxon>Streptophyta</taxon>
        <taxon>Embryophyta</taxon>
        <taxon>Tracheophyta</taxon>
        <taxon>Spermatophyta</taxon>
        <taxon>Magnoliopsida</taxon>
        <taxon>eudicotyledons</taxon>
        <taxon>Gunneridae</taxon>
        <taxon>Pentapetalae</taxon>
        <taxon>rosids</taxon>
        <taxon>malvids</taxon>
        <taxon>Brassicales</taxon>
        <taxon>Brassicaceae</taxon>
        <taxon>Brassiceae</taxon>
        <taxon>Brassica</taxon>
    </lineage>
</organism>
<name>A0ABQ7L3S9_BRACM</name>
<feature type="compositionally biased region" description="Polar residues" evidence="2">
    <location>
        <begin position="308"/>
        <end position="318"/>
    </location>
</feature>
<feature type="region of interest" description="Disordered" evidence="2">
    <location>
        <begin position="302"/>
        <end position="334"/>
    </location>
</feature>
<evidence type="ECO:0000259" key="3">
    <source>
        <dbReference type="PROSITE" id="PS50089"/>
    </source>
</evidence>
<dbReference type="Proteomes" id="UP000823674">
    <property type="component" value="Chromosome A07"/>
</dbReference>
<evidence type="ECO:0000256" key="1">
    <source>
        <dbReference type="PROSITE-ProRule" id="PRU00175"/>
    </source>
</evidence>
<dbReference type="PANTHER" id="PTHR31315:SF15">
    <property type="entry name" value="E3 UBIQUITIN-PROTEIN LIGASE DA2"/>
    <property type="match status" value="1"/>
</dbReference>
<dbReference type="InterPro" id="IPR039301">
    <property type="entry name" value="Sip5/DA2"/>
</dbReference>